<dbReference type="Proteomes" id="UP000672602">
    <property type="component" value="Unassembled WGS sequence"/>
</dbReference>
<name>A0A8J7V4E8_9PROT</name>
<proteinExistence type="predicted"/>
<sequence>MKAGWTLDDIAWDKFDADKVNPEVVKLIKAAALVEHNGADYTEYLCNVFSGDPEFQDDVRVWGREEIQHGKALAAWAEKVDPSFDFDAAFQRFLDGYRLPLEATDSVRGSRSGELVARCIVETGTSSFYSAIAESTDEPVLKQICRAIAADEFRHYKLFYDSLRKYLDVEGLGRLGRLKVAIGRINETEDDELSYAYYAANLHGTEDYDRERCHRLYMAPVYKNYRRQHMDRAVSMIAKASGIRLYEPVRKAVARIMLNRIHRQAEKFEAVRAEARAV</sequence>
<dbReference type="SUPFAM" id="SSF47240">
    <property type="entry name" value="Ferritin-like"/>
    <property type="match status" value="1"/>
</dbReference>
<dbReference type="InterPro" id="IPR012348">
    <property type="entry name" value="RNR-like"/>
</dbReference>
<gene>
    <name evidence="1" type="ORF">KAJ83_18425</name>
</gene>
<evidence type="ECO:0000313" key="1">
    <source>
        <dbReference type="EMBL" id="MBP5859002.1"/>
    </source>
</evidence>
<dbReference type="Gene3D" id="1.10.620.20">
    <property type="entry name" value="Ribonucleotide Reductase, subunit A"/>
    <property type="match status" value="1"/>
</dbReference>
<accession>A0A8J7V4E8</accession>
<dbReference type="CDD" id="cd00657">
    <property type="entry name" value="Ferritin_like"/>
    <property type="match status" value="1"/>
</dbReference>
<dbReference type="GO" id="GO:0016491">
    <property type="term" value="F:oxidoreductase activity"/>
    <property type="evidence" value="ECO:0007669"/>
    <property type="project" value="InterPro"/>
</dbReference>
<reference evidence="1" key="1">
    <citation type="submission" date="2021-04" db="EMBL/GenBank/DDBJ databases">
        <authorList>
            <person name="Zhang D.-C."/>
        </authorList>
    </citation>
    <scope>NUCLEOTIDE SEQUENCE</scope>
    <source>
        <strain evidence="1">CGMCC 1.15697</strain>
    </source>
</reference>
<keyword evidence="2" id="KW-1185">Reference proteome</keyword>
<dbReference type="RefSeq" id="WP_210683588.1">
    <property type="nucleotide sequence ID" value="NZ_JAGMWN010000013.1"/>
</dbReference>
<protein>
    <submittedName>
        <fullName evidence="1">Ferritin-like domain-containing protein</fullName>
    </submittedName>
</protein>
<organism evidence="1 2">
    <name type="scientific">Marivibrio halodurans</name>
    <dbReference type="NCBI Taxonomy" id="2039722"/>
    <lineage>
        <taxon>Bacteria</taxon>
        <taxon>Pseudomonadati</taxon>
        <taxon>Pseudomonadota</taxon>
        <taxon>Alphaproteobacteria</taxon>
        <taxon>Rhodospirillales</taxon>
        <taxon>Rhodospirillaceae</taxon>
        <taxon>Marivibrio</taxon>
    </lineage>
</organism>
<evidence type="ECO:0000313" key="2">
    <source>
        <dbReference type="Proteomes" id="UP000672602"/>
    </source>
</evidence>
<dbReference type="InterPro" id="IPR009078">
    <property type="entry name" value="Ferritin-like_SF"/>
</dbReference>
<dbReference type="EMBL" id="JAGMWN010000013">
    <property type="protein sequence ID" value="MBP5859002.1"/>
    <property type="molecule type" value="Genomic_DNA"/>
</dbReference>
<dbReference type="AlphaFoldDB" id="A0A8J7V4E8"/>
<comment type="caution">
    <text evidence="1">The sequence shown here is derived from an EMBL/GenBank/DDBJ whole genome shotgun (WGS) entry which is preliminary data.</text>
</comment>